<evidence type="ECO:0000256" key="1">
    <source>
        <dbReference type="SAM" id="Phobius"/>
    </source>
</evidence>
<feature type="transmembrane region" description="Helical" evidence="1">
    <location>
        <begin position="168"/>
        <end position="194"/>
    </location>
</feature>
<keyword evidence="1" id="KW-0812">Transmembrane</keyword>
<gene>
    <name evidence="2" type="ORF">FE392_09385</name>
</gene>
<reference evidence="3" key="1">
    <citation type="journal article" date="2024" name="Toxins">
        <title>Genome Sequence Analysis of Native Xenorhabdus Strains Isolated from Entomopathogenic Nematodes in Argentina.</title>
        <authorList>
            <person name="Palma L."/>
            <person name="Frizzo L."/>
            <person name="Kaiser S."/>
            <person name="Berry C."/>
            <person name="Caballero P."/>
            <person name="Bode H.B."/>
            <person name="Del Valle E.E."/>
        </authorList>
    </citation>
    <scope>NUCLEOTIDE SEQUENCE [LARGE SCALE GENOMIC DNA]</scope>
    <source>
        <strain evidence="3">12</strain>
    </source>
</reference>
<comment type="caution">
    <text evidence="2">The sequence shown here is derived from an EMBL/GenBank/DDBJ whole genome shotgun (WGS) entry which is preliminary data.</text>
</comment>
<evidence type="ECO:0000313" key="2">
    <source>
        <dbReference type="EMBL" id="MDX7987542.1"/>
    </source>
</evidence>
<evidence type="ECO:0000313" key="3">
    <source>
        <dbReference type="Proteomes" id="UP001271890"/>
    </source>
</evidence>
<organism evidence="2 3">
    <name type="scientific">Xenorhabdus santafensis</name>
    <dbReference type="NCBI Taxonomy" id="2582833"/>
    <lineage>
        <taxon>Bacteria</taxon>
        <taxon>Pseudomonadati</taxon>
        <taxon>Pseudomonadota</taxon>
        <taxon>Gammaproteobacteria</taxon>
        <taxon>Enterobacterales</taxon>
        <taxon>Morganellaceae</taxon>
        <taxon>Xenorhabdus</taxon>
    </lineage>
</organism>
<dbReference type="Proteomes" id="UP001271890">
    <property type="component" value="Unassembled WGS sequence"/>
</dbReference>
<dbReference type="RefSeq" id="WP_319929967.1">
    <property type="nucleotide sequence ID" value="NZ_VCDN01000033.1"/>
</dbReference>
<dbReference type="InterPro" id="IPR047798">
    <property type="entry name" value="BPSS1780-like"/>
</dbReference>
<dbReference type="NCBIfam" id="NF041043">
    <property type="entry name" value="BPSS1780_fam"/>
    <property type="match status" value="1"/>
</dbReference>
<keyword evidence="1" id="KW-0472">Membrane</keyword>
<keyword evidence="1" id="KW-1133">Transmembrane helix</keyword>
<keyword evidence="3" id="KW-1185">Reference proteome</keyword>
<feature type="transmembrane region" description="Helical" evidence="1">
    <location>
        <begin position="75"/>
        <end position="93"/>
    </location>
</feature>
<name>A0ABU4S9T4_9GAMM</name>
<feature type="transmembrane region" description="Helical" evidence="1">
    <location>
        <begin position="49"/>
        <end position="69"/>
    </location>
</feature>
<evidence type="ECO:0008006" key="4">
    <source>
        <dbReference type="Google" id="ProtNLM"/>
    </source>
</evidence>
<protein>
    <recommendedName>
        <fullName evidence="4">Transmembrane protein</fullName>
    </recommendedName>
</protein>
<feature type="transmembrane region" description="Helical" evidence="1">
    <location>
        <begin position="214"/>
        <end position="241"/>
    </location>
</feature>
<dbReference type="EMBL" id="VCDN01000033">
    <property type="protein sequence ID" value="MDX7987542.1"/>
    <property type="molecule type" value="Genomic_DNA"/>
</dbReference>
<accession>A0ABU4S9T4</accession>
<proteinExistence type="predicted"/>
<feature type="transmembrane region" description="Helical" evidence="1">
    <location>
        <begin position="114"/>
        <end position="134"/>
    </location>
</feature>
<sequence>MDEKDIKINLEKTANEPASDSLLSEGQQINVDAAIGSISDAWNFISPKLGSWILLGIIYSIINLVIFFIPYFSFIISNVLEPLFIAGIISVCHTQNTTGKVEIGRLFYGFQYKFSSMLMVGFVAFGINLIGYTFSALIDGDDLYQVIFGDIYSDINSIFSNENSSSSFLSLFSCIVTLFLSTAYSLFAPALIILNGFSVKKSLLVSLNAVCKNLVGILLFFFFLNLLIFISALPLFIGLLFTMPLQMATYYSLYRKVFYAQETKKNEIAITN</sequence>